<name>A0A1A5YD31_9BACL</name>
<keyword evidence="2" id="KW-1185">Reference proteome</keyword>
<dbReference type="AlphaFoldDB" id="A0A1A5YD31"/>
<gene>
    <name evidence="1" type="ORF">A7K91_25435</name>
</gene>
<sequence>MRMIQQMTEAIGQIMQLRKERKQEEGLLLLDELLEKHFHLSRKLISSLSDEDLVKVVSRNGMIDAEQLQAIALLLKQEALLQNDLGRERESYGSAIRSLRLFLRLSIMKAEPIAGEINGQIEELCSLLKPYELPLSAKRLLLEWHEAEGRYDQVENIMYELIEDSAMPAVDAAVIYRRLLELDDMQLEAGGLPREEALQGLKELNVKEEETQAEHE</sequence>
<proteinExistence type="predicted"/>
<comment type="caution">
    <text evidence="1">The sequence shown here is derived from an EMBL/GenBank/DDBJ whole genome shotgun (WGS) entry which is preliminary data.</text>
</comment>
<evidence type="ECO:0000313" key="2">
    <source>
        <dbReference type="Proteomes" id="UP000092024"/>
    </source>
</evidence>
<reference evidence="1 2" key="1">
    <citation type="submission" date="2016-05" db="EMBL/GenBank/DDBJ databases">
        <title>Paenibacillus oryzae. sp. nov., isolated from the rice root.</title>
        <authorList>
            <person name="Zhang J."/>
            <person name="Zhang X."/>
        </authorList>
    </citation>
    <scope>NUCLEOTIDE SEQUENCE [LARGE SCALE GENOMIC DNA]</scope>
    <source>
        <strain evidence="1 2">1DrF-4</strain>
    </source>
</reference>
<dbReference type="Pfam" id="PF20092">
    <property type="entry name" value="DUF6483"/>
    <property type="match status" value="1"/>
</dbReference>
<dbReference type="Proteomes" id="UP000092024">
    <property type="component" value="Unassembled WGS sequence"/>
</dbReference>
<dbReference type="STRING" id="1844972.A7K91_25435"/>
<protein>
    <submittedName>
        <fullName evidence="1">Uncharacterized protein</fullName>
    </submittedName>
</protein>
<dbReference type="InterPro" id="IPR045507">
    <property type="entry name" value="DUF6483"/>
</dbReference>
<evidence type="ECO:0000313" key="1">
    <source>
        <dbReference type="EMBL" id="OBR63310.1"/>
    </source>
</evidence>
<dbReference type="EMBL" id="LYPA01000074">
    <property type="protein sequence ID" value="OBR63310.1"/>
    <property type="molecule type" value="Genomic_DNA"/>
</dbReference>
<organism evidence="1 2">
    <name type="scientific">Paenibacillus oryzae</name>
    <dbReference type="NCBI Taxonomy" id="1844972"/>
    <lineage>
        <taxon>Bacteria</taxon>
        <taxon>Bacillati</taxon>
        <taxon>Bacillota</taxon>
        <taxon>Bacilli</taxon>
        <taxon>Bacillales</taxon>
        <taxon>Paenibacillaceae</taxon>
        <taxon>Paenibacillus</taxon>
    </lineage>
</organism>
<accession>A0A1A5YD31</accession>